<dbReference type="GeneID" id="72712221"/>
<dbReference type="RefSeq" id="WP_008585907.1">
    <property type="nucleotide sequence ID" value="NZ_AOJO01000058.1"/>
</dbReference>
<feature type="compositionally biased region" description="Acidic residues" evidence="1">
    <location>
        <begin position="138"/>
        <end position="162"/>
    </location>
</feature>
<dbReference type="InterPro" id="IPR006311">
    <property type="entry name" value="TAT_signal"/>
</dbReference>
<dbReference type="EMBL" id="AOJO01000058">
    <property type="protein sequence ID" value="ELZ53740.1"/>
    <property type="molecule type" value="Genomic_DNA"/>
</dbReference>
<reference evidence="2 3" key="1">
    <citation type="journal article" date="2014" name="PLoS Genet.">
        <title>Phylogenetically driven sequencing of extremely halophilic archaea reveals strategies for static and dynamic osmo-response.</title>
        <authorList>
            <person name="Becker E.A."/>
            <person name="Seitzer P.M."/>
            <person name="Tritt A."/>
            <person name="Larsen D."/>
            <person name="Krusor M."/>
            <person name="Yao A.I."/>
            <person name="Wu D."/>
            <person name="Madern D."/>
            <person name="Eisen J.A."/>
            <person name="Darling A.E."/>
            <person name="Facciotti M.T."/>
        </authorList>
    </citation>
    <scope>NUCLEOTIDE SEQUENCE [LARGE SCALE GENOMIC DNA]</scope>
    <source>
        <strain evidence="2 3">ATCC 700873</strain>
    </source>
</reference>
<keyword evidence="3" id="KW-1185">Reference proteome</keyword>
<protein>
    <submittedName>
        <fullName evidence="2">Uncharacterized protein</fullName>
    </submittedName>
</protein>
<dbReference type="STRING" id="1227481.C467_12731"/>
<evidence type="ECO:0000313" key="2">
    <source>
        <dbReference type="EMBL" id="ELZ53740.1"/>
    </source>
</evidence>
<dbReference type="Proteomes" id="UP000011689">
    <property type="component" value="Unassembled WGS sequence"/>
</dbReference>
<feature type="region of interest" description="Disordered" evidence="1">
    <location>
        <begin position="121"/>
        <end position="166"/>
    </location>
</feature>
<proteinExistence type="predicted"/>
<evidence type="ECO:0000313" key="3">
    <source>
        <dbReference type="Proteomes" id="UP000011689"/>
    </source>
</evidence>
<evidence type="ECO:0000256" key="1">
    <source>
        <dbReference type="SAM" id="MobiDB-lite"/>
    </source>
</evidence>
<feature type="region of interest" description="Disordered" evidence="1">
    <location>
        <begin position="730"/>
        <end position="749"/>
    </location>
</feature>
<comment type="caution">
    <text evidence="2">The sequence shown here is derived from an EMBL/GenBank/DDBJ whole genome shotgun (WGS) entry which is preliminary data.</text>
</comment>
<gene>
    <name evidence="2" type="ORF">C467_12731</name>
</gene>
<sequence length="984" mass="103768">MARPSRRRFLGGSALTLAALTGVLDPATDDSSLDRPAGAPADLDVDVPAPLADAFLPVPAADALSATYATVIADAVDADSDEDLSYRVRPATERLDVDADELSATVGIRTADRGIRLTTAVGEFDRPDDGETVAVGPESDDPSGSDDGGPDDDASADAETTDDLPAGWRLAETDETAFVAGDGVAAVATGDGTVPGPRGRSSASPDDAAEARVETARTAGRAAADEADRFAEGPLGAAALPRLGGFETVLLVPDAAAGPFPAGVPGDVDAFAAGFEVAPGALRDLTGTAENAYVIRPTDDAGRLSDESAERLVREIDPAVPVETEITRTDGVVLVDAVVEAPPERDPEASPDAEVRSRFDRDAGTVTFEHVEGEPVPAAELELWHDGEEVSDDHLDGDAFEAGDELTVDTGLIAAVALRWFDPDANAYDVYARERVDREAFAFDYDLSTEVLTLTYEGDGEADASNLRLVRRGDDGVRTVGGGFTDGTLSPDDAVTVEDVSIGDSVRLEFDFERPPGVGGGPLVHYRARPPRVWIHSRGEEGTVVRYDDEESRPADAFVTLVDGEPTDAQFADEYDTLSERDELVLGELPLGSTVTVEWRGPNEPAVVAEEEVVPNTRASIEYDPDAGEVTVRHRSGRALPASDLELQAGRTPTDVQPADELDEFGPDDSFSVPVPPLSRVRLVWTGGEREHHIGGTTTARDAFAAAYDADDEAMTVEYIGERPVDPERLRVRVGGGTGPRGRERERQSEFAAEYDELTTGDAVTVADVGPDDTVVVSVHTEFENGSMTSSVAHFSAAPRRGFVVDDGGEGEEGGGASETVLRYVGEVRRDADAFRVLVDGEPADAQPADEADRLTGGETLSLGDLAAGTKVAVEWTGGGETRTVTEHVLPPQATFEVTYEPSDGEESGGVVTLVHAGGDAVDAERLDVVVEPATDGLRPWDPDADTVTAGDETTVAVDGEARMAVVVFREREVLHREPLGDEE</sequence>
<dbReference type="AlphaFoldDB" id="M0F1C2"/>
<accession>M0F1C2</accession>
<dbReference type="PROSITE" id="PS51318">
    <property type="entry name" value="TAT"/>
    <property type="match status" value="1"/>
</dbReference>
<name>M0F1C2_9EURY</name>
<feature type="region of interest" description="Disordered" evidence="1">
    <location>
        <begin position="188"/>
        <end position="208"/>
    </location>
</feature>
<organism evidence="2 3">
    <name type="scientific">Halorubrum hochstenium ATCC 700873</name>
    <dbReference type="NCBI Taxonomy" id="1227481"/>
    <lineage>
        <taxon>Archaea</taxon>
        <taxon>Methanobacteriati</taxon>
        <taxon>Methanobacteriota</taxon>
        <taxon>Stenosarchaea group</taxon>
        <taxon>Halobacteria</taxon>
        <taxon>Halobacteriales</taxon>
        <taxon>Haloferacaceae</taxon>
        <taxon>Halorubrum</taxon>
    </lineage>
</organism>
<dbReference type="PATRIC" id="fig|1227481.4.peg.2515"/>